<dbReference type="CDD" id="cd00198">
    <property type="entry name" value="vWFA"/>
    <property type="match status" value="1"/>
</dbReference>
<organism evidence="1 2">
    <name type="scientific">Winogradskya consettensis</name>
    <dbReference type="NCBI Taxonomy" id="113560"/>
    <lineage>
        <taxon>Bacteria</taxon>
        <taxon>Bacillati</taxon>
        <taxon>Actinomycetota</taxon>
        <taxon>Actinomycetes</taxon>
        <taxon>Micromonosporales</taxon>
        <taxon>Micromonosporaceae</taxon>
        <taxon>Winogradskya</taxon>
    </lineage>
</organism>
<sequence length="396" mass="41502">MGEAVGGVLAGVDRAAFAVGLVERLRGAGVRGGLTGAGDLVRALGVARPRDRGELYWAARVTLVRREGDLGVFDRVFAGVFEEAAALVGPRGEMGGGGGAFVSVPAASGVPDGGGLPWATRPAVVADAAEGGEGVAVPRVRASALVGLADRPFEELDADHVTLLGEWLRSVTWPVRRSRQREYGVSGRGISVRATLGRARRTGWEPVVLVRARPVLRARRIVLVCDVSRSMQAQAEAYLHLLRAFAAVTEAEVFAFGTSLTRLTVTLRGADPRVAVARAGELVTDRFGGTRIAGSLRSLLASHHGDLVRGSVLVIGSDGWDSDPPGELGAVMARLARRAHRTVWLNPRAGAEAFAPVTGGMAAALPFCDRLLPAATFADLAAAIPEIVTSRISRRI</sequence>
<dbReference type="PANTHER" id="PTHR39338">
    <property type="entry name" value="BLL5662 PROTEIN-RELATED"/>
    <property type="match status" value="1"/>
</dbReference>
<dbReference type="AlphaFoldDB" id="A0A919SSI8"/>
<dbReference type="PANTHER" id="PTHR39338:SF6">
    <property type="entry name" value="BLL5662 PROTEIN"/>
    <property type="match status" value="1"/>
</dbReference>
<dbReference type="Proteomes" id="UP000680865">
    <property type="component" value="Unassembled WGS sequence"/>
</dbReference>
<dbReference type="Pfam" id="PF05762">
    <property type="entry name" value="VWA_CoxE"/>
    <property type="match status" value="1"/>
</dbReference>
<evidence type="ECO:0000313" key="1">
    <source>
        <dbReference type="EMBL" id="GIM77144.1"/>
    </source>
</evidence>
<dbReference type="InterPro" id="IPR008912">
    <property type="entry name" value="Uncharacterised_CoxE"/>
</dbReference>
<dbReference type="SUPFAM" id="SSF53300">
    <property type="entry name" value="vWA-like"/>
    <property type="match status" value="1"/>
</dbReference>
<evidence type="ECO:0000313" key="2">
    <source>
        <dbReference type="Proteomes" id="UP000680865"/>
    </source>
</evidence>
<dbReference type="EMBL" id="BOQP01000030">
    <property type="protein sequence ID" value="GIM77144.1"/>
    <property type="molecule type" value="Genomic_DNA"/>
</dbReference>
<dbReference type="PIRSF" id="PIRSF010256">
    <property type="entry name" value="CoxE_vWa"/>
    <property type="match status" value="1"/>
</dbReference>
<proteinExistence type="predicted"/>
<reference evidence="1" key="1">
    <citation type="submission" date="2021-03" db="EMBL/GenBank/DDBJ databases">
        <title>Whole genome shotgun sequence of Actinoplanes consettensis NBRC 14913.</title>
        <authorList>
            <person name="Komaki H."/>
            <person name="Tamura T."/>
        </authorList>
    </citation>
    <scope>NUCLEOTIDE SEQUENCE</scope>
    <source>
        <strain evidence="1">NBRC 14913</strain>
    </source>
</reference>
<comment type="caution">
    <text evidence="1">The sequence shown here is derived from an EMBL/GenBank/DDBJ whole genome shotgun (WGS) entry which is preliminary data.</text>
</comment>
<protein>
    <recommendedName>
        <fullName evidence="3">VWFA domain-containing protein</fullName>
    </recommendedName>
</protein>
<name>A0A919SSI8_9ACTN</name>
<dbReference type="InterPro" id="IPR036465">
    <property type="entry name" value="vWFA_dom_sf"/>
</dbReference>
<gene>
    <name evidence="1" type="ORF">Aco04nite_53880</name>
</gene>
<evidence type="ECO:0008006" key="3">
    <source>
        <dbReference type="Google" id="ProtNLM"/>
    </source>
</evidence>
<keyword evidence="2" id="KW-1185">Reference proteome</keyword>
<accession>A0A919SSI8</accession>
<dbReference type="InterPro" id="IPR011195">
    <property type="entry name" value="UCP010256"/>
</dbReference>